<comment type="caution">
    <text evidence="2">The sequence shown here is derived from an EMBL/GenBank/DDBJ whole genome shotgun (WGS) entry which is preliminary data.</text>
</comment>
<organism evidence="2">
    <name type="scientific">Halalkalibacterium halodurans</name>
    <name type="common">Bacillus halodurans</name>
    <dbReference type="NCBI Taxonomy" id="86665"/>
    <lineage>
        <taxon>Bacteria</taxon>
        <taxon>Bacillati</taxon>
        <taxon>Bacillota</taxon>
        <taxon>Bacilli</taxon>
        <taxon>Bacillales</taxon>
        <taxon>Bacillaceae</taxon>
        <taxon>Halalkalibacterium (ex Joshi et al. 2022)</taxon>
    </lineage>
</organism>
<dbReference type="PATRIC" id="fig|136160.3.peg.1507"/>
<sequence length="79" mass="9355">MHITAKDFKIIRRVYRLSLEEYALLLDISTSLASLIENGKRNLTDPIVKRLVRKFDLTPDKLARIREINDEFRVTPHNY</sequence>
<dbReference type="GO" id="GO:0003677">
    <property type="term" value="F:DNA binding"/>
    <property type="evidence" value="ECO:0007669"/>
    <property type="project" value="InterPro"/>
</dbReference>
<dbReference type="EMBL" id="LILD01000001">
    <property type="protein sequence ID" value="KOO38469.1"/>
    <property type="molecule type" value="Genomic_DNA"/>
</dbReference>
<evidence type="ECO:0000313" key="2">
    <source>
        <dbReference type="EMBL" id="KOO38469.1"/>
    </source>
</evidence>
<dbReference type="RefSeq" id="WP_053430742.1">
    <property type="nucleotide sequence ID" value="NZ_CP040441.1"/>
</dbReference>
<dbReference type="AlphaFoldDB" id="A0A0M0KI88"/>
<proteinExistence type="predicted"/>
<accession>A0A0M0KI88</accession>
<gene>
    <name evidence="2" type="ORF">AMD02_06050</name>
</gene>
<reference evidence="2" key="1">
    <citation type="submission" date="2015-08" db="EMBL/GenBank/DDBJ databases">
        <title>Complete DNA Sequence of Pseudomonas syringae pv. actinidiae, the Causal Agent of Kiwifruit Canker Disease.</title>
        <authorList>
            <person name="Rikkerink E.H.A."/>
            <person name="Fineran P.C."/>
        </authorList>
    </citation>
    <scope>NUCLEOTIDE SEQUENCE</scope>
    <source>
        <strain evidence="2">DSM 13666</strain>
    </source>
</reference>
<protein>
    <recommendedName>
        <fullName evidence="1">HTH cro/C1-type domain-containing protein</fullName>
    </recommendedName>
</protein>
<dbReference type="InterPro" id="IPR001387">
    <property type="entry name" value="Cro/C1-type_HTH"/>
</dbReference>
<dbReference type="PROSITE" id="PS50943">
    <property type="entry name" value="HTH_CROC1"/>
    <property type="match status" value="1"/>
</dbReference>
<dbReference type="Gene3D" id="1.10.260.40">
    <property type="entry name" value="lambda repressor-like DNA-binding domains"/>
    <property type="match status" value="1"/>
</dbReference>
<dbReference type="GeneID" id="99614158"/>
<evidence type="ECO:0000259" key="1">
    <source>
        <dbReference type="PROSITE" id="PS50943"/>
    </source>
</evidence>
<dbReference type="InterPro" id="IPR010982">
    <property type="entry name" value="Lambda_DNA-bd_dom_sf"/>
</dbReference>
<feature type="domain" description="HTH cro/C1-type" evidence="1">
    <location>
        <begin position="8"/>
        <end position="62"/>
    </location>
</feature>
<dbReference type="CDD" id="cd00093">
    <property type="entry name" value="HTH_XRE"/>
    <property type="match status" value="1"/>
</dbReference>
<name>A0A0M0KI88_ALKHA</name>
<dbReference type="SUPFAM" id="SSF47413">
    <property type="entry name" value="lambda repressor-like DNA-binding domains"/>
    <property type="match status" value="1"/>
</dbReference>
<dbReference type="Pfam" id="PF01381">
    <property type="entry name" value="HTH_3"/>
    <property type="match status" value="1"/>
</dbReference>